<dbReference type="PANTHER" id="PTHR46188:SF1">
    <property type="entry name" value="BOLA-LIKE PROTEIN 3"/>
    <property type="match status" value="1"/>
</dbReference>
<dbReference type="GO" id="GO:0005759">
    <property type="term" value="C:mitochondrial matrix"/>
    <property type="evidence" value="ECO:0007669"/>
    <property type="project" value="TreeGrafter"/>
</dbReference>
<dbReference type="Proteomes" id="UP000022910">
    <property type="component" value="Unassembled WGS sequence"/>
</dbReference>
<gene>
    <name evidence="3" type="ORF">RirG_032480</name>
</gene>
<dbReference type="Pfam" id="PF01722">
    <property type="entry name" value="BolA"/>
    <property type="match status" value="1"/>
</dbReference>
<evidence type="ECO:0000313" key="3">
    <source>
        <dbReference type="EMBL" id="EXX76519.1"/>
    </source>
</evidence>
<dbReference type="STRING" id="1432141.A0A015L9Y2"/>
<dbReference type="OrthoDB" id="203381at2759"/>
<comment type="similarity">
    <text evidence="1 2">Belongs to the BolA/IbaG family.</text>
</comment>
<accession>A0A015L9Y2</accession>
<dbReference type="InterPro" id="IPR002634">
    <property type="entry name" value="BolA"/>
</dbReference>
<name>A0A015L9Y2_RHIIW</name>
<dbReference type="EMBL" id="JEMT01012212">
    <property type="protein sequence ID" value="EXX76519.1"/>
    <property type="molecule type" value="Genomic_DNA"/>
</dbReference>
<keyword evidence="4" id="KW-1185">Reference proteome</keyword>
<dbReference type="InterPro" id="IPR036065">
    <property type="entry name" value="BolA-like_sf"/>
</dbReference>
<dbReference type="SMR" id="A0A015L9Y2"/>
<dbReference type="AlphaFoldDB" id="A0A015L9Y2"/>
<dbReference type="PANTHER" id="PTHR46188">
    <property type="entry name" value="BOLA-LIKE PROTEIN 3"/>
    <property type="match status" value="1"/>
</dbReference>
<sequence length="118" mass="13682">MSNILKRTIFQRNFRKFNQRRITQNIQTRIIRCFNDDASSSQLTEGEKYLYDKLHSKFQPTKLQVEDISGGCGSMYAIEISSKAFKGLSVIKQHRLVNDLLQDDIKKMHGVRLKTSAD</sequence>
<reference evidence="3 4" key="1">
    <citation type="submission" date="2014-02" db="EMBL/GenBank/DDBJ databases">
        <title>Single nucleus genome sequencing reveals high similarity among nuclei of an endomycorrhizal fungus.</title>
        <authorList>
            <person name="Lin K."/>
            <person name="Geurts R."/>
            <person name="Zhang Z."/>
            <person name="Limpens E."/>
            <person name="Saunders D.G."/>
            <person name="Mu D."/>
            <person name="Pang E."/>
            <person name="Cao H."/>
            <person name="Cha H."/>
            <person name="Lin T."/>
            <person name="Zhou Q."/>
            <person name="Shang Y."/>
            <person name="Li Y."/>
            <person name="Ivanov S."/>
            <person name="Sharma T."/>
            <person name="Velzen R.V."/>
            <person name="Ruijter N.D."/>
            <person name="Aanen D.K."/>
            <person name="Win J."/>
            <person name="Kamoun S."/>
            <person name="Bisseling T."/>
            <person name="Huang S."/>
        </authorList>
    </citation>
    <scope>NUCLEOTIDE SEQUENCE [LARGE SCALE GENOMIC DNA]</scope>
    <source>
        <strain evidence="3">DAOM 197198w</strain>
        <strain evidence="4">DAOM197198w</strain>
    </source>
</reference>
<proteinExistence type="inferred from homology"/>
<dbReference type="EMBL" id="JEMT01012212">
    <property type="protein sequence ID" value="EXX76518.1"/>
    <property type="molecule type" value="Genomic_DNA"/>
</dbReference>
<evidence type="ECO:0000256" key="1">
    <source>
        <dbReference type="ARBA" id="ARBA00005578"/>
    </source>
</evidence>
<protein>
    <submittedName>
        <fullName evidence="3">Aim1p</fullName>
    </submittedName>
</protein>
<organism evidence="3 4">
    <name type="scientific">Rhizophagus irregularis (strain DAOM 197198w)</name>
    <name type="common">Glomus intraradices</name>
    <dbReference type="NCBI Taxonomy" id="1432141"/>
    <lineage>
        <taxon>Eukaryota</taxon>
        <taxon>Fungi</taxon>
        <taxon>Fungi incertae sedis</taxon>
        <taxon>Mucoromycota</taxon>
        <taxon>Glomeromycotina</taxon>
        <taxon>Glomeromycetes</taxon>
        <taxon>Glomerales</taxon>
        <taxon>Glomeraceae</taxon>
        <taxon>Rhizophagus</taxon>
    </lineage>
</organism>
<dbReference type="Gene3D" id="3.30.300.90">
    <property type="entry name" value="BolA-like"/>
    <property type="match status" value="1"/>
</dbReference>
<dbReference type="SUPFAM" id="SSF82657">
    <property type="entry name" value="BolA-like"/>
    <property type="match status" value="1"/>
</dbReference>
<dbReference type="HOGENOM" id="CLU_109462_0_2_1"/>
<evidence type="ECO:0000313" key="4">
    <source>
        <dbReference type="Proteomes" id="UP000022910"/>
    </source>
</evidence>
<comment type="caution">
    <text evidence="3">The sequence shown here is derived from an EMBL/GenBank/DDBJ whole genome shotgun (WGS) entry which is preliminary data.</text>
</comment>
<dbReference type="InterPro" id="IPR052275">
    <property type="entry name" value="Mt_Fe-S_assembly_factor"/>
</dbReference>
<evidence type="ECO:0000256" key="2">
    <source>
        <dbReference type="RuleBase" id="RU003860"/>
    </source>
</evidence>